<proteinExistence type="predicted"/>
<evidence type="ECO:0000313" key="2">
    <source>
        <dbReference type="Proteomes" id="UP000001203"/>
    </source>
</evidence>
<dbReference type="EMBL" id="CP000806">
    <property type="protein sequence ID" value="ACB50196.1"/>
    <property type="molecule type" value="Genomic_DNA"/>
</dbReference>
<sequence length="35" mass="4274">MLTLLSLLVRRARYQYEKIRKITLTQKEIVTLILR</sequence>
<accession>B1WS02</accession>
<gene>
    <name evidence="1" type="ordered locus">cce_0845</name>
</gene>
<name>B1WS02_CROS5</name>
<organism evidence="1 2">
    <name type="scientific">Crocosphaera subtropica (strain ATCC 51142 / BH68)</name>
    <name type="common">Cyanothece sp. (strain ATCC 51142)</name>
    <dbReference type="NCBI Taxonomy" id="43989"/>
    <lineage>
        <taxon>Bacteria</taxon>
        <taxon>Bacillati</taxon>
        <taxon>Cyanobacteriota</taxon>
        <taxon>Cyanophyceae</taxon>
        <taxon>Oscillatoriophycideae</taxon>
        <taxon>Chroococcales</taxon>
        <taxon>Aphanothecaceae</taxon>
        <taxon>Crocosphaera</taxon>
        <taxon>Crocosphaera subtropica</taxon>
    </lineage>
</organism>
<dbReference type="Proteomes" id="UP000001203">
    <property type="component" value="Chromosome circular"/>
</dbReference>
<dbReference type="AlphaFoldDB" id="B1WS02"/>
<dbReference type="KEGG" id="cyt:cce_0845"/>
<evidence type="ECO:0000313" key="1">
    <source>
        <dbReference type="EMBL" id="ACB50196.1"/>
    </source>
</evidence>
<reference evidence="1 2" key="1">
    <citation type="journal article" date="2008" name="Proc. Natl. Acad. Sci. U.S.A.">
        <title>The genome of Cyanothece 51142, a unicellular diazotrophic cyanobacterium important in the marine nitrogen cycle.</title>
        <authorList>
            <person name="Welsh E.A."/>
            <person name="Liberton M."/>
            <person name="Stoeckel J."/>
            <person name="Loh T."/>
            <person name="Elvitigala T."/>
            <person name="Wang C."/>
            <person name="Wollam A."/>
            <person name="Fulton R.S."/>
            <person name="Clifton S.W."/>
            <person name="Jacobs J.M."/>
            <person name="Aurora R."/>
            <person name="Ghosh B.K."/>
            <person name="Sherman L.A."/>
            <person name="Smith R.D."/>
            <person name="Wilson R.K."/>
            <person name="Pakrasi H.B."/>
        </authorList>
    </citation>
    <scope>NUCLEOTIDE SEQUENCE [LARGE SCALE GENOMIC DNA]</scope>
    <source>
        <strain evidence="2">ATCC 51142 / BH68</strain>
    </source>
</reference>
<keyword evidence="2" id="KW-1185">Reference proteome</keyword>
<dbReference type="HOGENOM" id="CLU_3364503_0_0_3"/>
<protein>
    <submittedName>
        <fullName evidence="1">Uncharacterized protein</fullName>
    </submittedName>
</protein>